<comment type="caution">
    <text evidence="3">The sequence shown here is derived from an EMBL/GenBank/DDBJ whole genome shotgun (WGS) entry which is preliminary data.</text>
</comment>
<keyword evidence="4" id="KW-1185">Reference proteome</keyword>
<evidence type="ECO:0000259" key="2">
    <source>
        <dbReference type="Pfam" id="PF07786"/>
    </source>
</evidence>
<evidence type="ECO:0000256" key="1">
    <source>
        <dbReference type="SAM" id="Phobius"/>
    </source>
</evidence>
<keyword evidence="1" id="KW-0812">Transmembrane</keyword>
<keyword evidence="1" id="KW-0472">Membrane</keyword>
<feature type="transmembrane region" description="Helical" evidence="1">
    <location>
        <begin position="269"/>
        <end position="293"/>
    </location>
</feature>
<keyword evidence="1" id="KW-1133">Transmembrane helix</keyword>
<dbReference type="OrthoDB" id="9788724at2"/>
<feature type="domain" description="Heparan-alpha-glucosaminide N-acetyltransferase catalytic" evidence="2">
    <location>
        <begin position="13"/>
        <end position="167"/>
    </location>
</feature>
<dbReference type="AlphaFoldDB" id="A0A2V3PNN7"/>
<keyword evidence="3" id="KW-0808">Transferase</keyword>
<dbReference type="RefSeq" id="WP_110310882.1">
    <property type="nucleotide sequence ID" value="NZ_QICL01000013.1"/>
</dbReference>
<dbReference type="PANTHER" id="PTHR31061:SF24">
    <property type="entry name" value="LD22376P"/>
    <property type="match status" value="1"/>
</dbReference>
<protein>
    <submittedName>
        <fullName evidence="3">Putative acyltransferase</fullName>
    </submittedName>
</protein>
<dbReference type="Proteomes" id="UP000247973">
    <property type="component" value="Unassembled WGS sequence"/>
</dbReference>
<gene>
    <name evidence="3" type="ORF">CLV62_11345</name>
</gene>
<keyword evidence="3" id="KW-0012">Acyltransferase</keyword>
<feature type="transmembrane region" description="Helical" evidence="1">
    <location>
        <begin position="158"/>
        <end position="177"/>
    </location>
</feature>
<feature type="transmembrane region" description="Helical" evidence="1">
    <location>
        <begin position="59"/>
        <end position="84"/>
    </location>
</feature>
<feature type="transmembrane region" description="Helical" evidence="1">
    <location>
        <begin position="242"/>
        <end position="263"/>
    </location>
</feature>
<accession>A0A2V3PNN7</accession>
<evidence type="ECO:0000313" key="3">
    <source>
        <dbReference type="EMBL" id="PXV63558.1"/>
    </source>
</evidence>
<feature type="transmembrane region" description="Helical" evidence="1">
    <location>
        <begin position="305"/>
        <end position="323"/>
    </location>
</feature>
<feature type="transmembrane region" description="Helical" evidence="1">
    <location>
        <begin position="209"/>
        <end position="230"/>
    </location>
</feature>
<dbReference type="EMBL" id="QICL01000013">
    <property type="protein sequence ID" value="PXV63558.1"/>
    <property type="molecule type" value="Genomic_DNA"/>
</dbReference>
<feature type="transmembrane region" description="Helical" evidence="1">
    <location>
        <begin position="343"/>
        <end position="364"/>
    </location>
</feature>
<dbReference type="PANTHER" id="PTHR31061">
    <property type="entry name" value="LD22376P"/>
    <property type="match status" value="1"/>
</dbReference>
<dbReference type="Pfam" id="PF07786">
    <property type="entry name" value="HGSNAT_cat"/>
    <property type="match status" value="1"/>
</dbReference>
<dbReference type="GO" id="GO:0016746">
    <property type="term" value="F:acyltransferase activity"/>
    <property type="evidence" value="ECO:0007669"/>
    <property type="project" value="UniProtKB-KW"/>
</dbReference>
<organism evidence="3 4">
    <name type="scientific">Dysgonomonas alginatilytica</name>
    <dbReference type="NCBI Taxonomy" id="1605892"/>
    <lineage>
        <taxon>Bacteria</taxon>
        <taxon>Pseudomonadati</taxon>
        <taxon>Bacteroidota</taxon>
        <taxon>Bacteroidia</taxon>
        <taxon>Bacteroidales</taxon>
        <taxon>Dysgonomonadaceae</taxon>
        <taxon>Dysgonomonas</taxon>
    </lineage>
</organism>
<dbReference type="InterPro" id="IPR012429">
    <property type="entry name" value="HGSNAT_cat"/>
</dbReference>
<feature type="transmembrane region" description="Helical" evidence="1">
    <location>
        <begin position="134"/>
        <end position="151"/>
    </location>
</feature>
<sequence>MEEVIKIETKSERLASIDILRGFDMFFLVGAGDILRRLFGSINSDMVNPIMYQLEHADWVGFTAWDIIMPLFLFTSGLSMPLSFEKQINNGLTKSELHIKVIKRFCKLFFLGWIVQGNLLDLDLGSFHVYSNTLQAIAAGYLITSLVVLNTKKLSTRLLWGSGLLILYWLLLMFVPVPGYGSGILTPEGNLAMYVDNLLLGGFRDGTQYTWVLSSLGFGATVLSGYYAGYIMKQYPDPKQKLMKLLLFGAALIIAGMLLSLQMPIIKKIWSPSLVLFSSGICFILLAFFYWITDMRKIDCWWTKAFRYLGLNAIAAYLLYTTMGLDLISEHLLRGLQQYSTDLFPFFISLGQFAILFLIIKFMYKHKIFLKV</sequence>
<proteinExistence type="predicted"/>
<reference evidence="3 4" key="1">
    <citation type="submission" date="2018-03" db="EMBL/GenBank/DDBJ databases">
        <title>Genomic Encyclopedia of Archaeal and Bacterial Type Strains, Phase II (KMG-II): from individual species to whole genera.</title>
        <authorList>
            <person name="Goeker M."/>
        </authorList>
    </citation>
    <scope>NUCLEOTIDE SEQUENCE [LARGE SCALE GENOMIC DNA]</scope>
    <source>
        <strain evidence="3 4">DSM 100214</strain>
    </source>
</reference>
<name>A0A2V3PNN7_9BACT</name>
<evidence type="ECO:0000313" key="4">
    <source>
        <dbReference type="Proteomes" id="UP000247973"/>
    </source>
</evidence>